<dbReference type="CDD" id="cd00130">
    <property type="entry name" value="PAS"/>
    <property type="match status" value="1"/>
</dbReference>
<dbReference type="Proteomes" id="UP001238179">
    <property type="component" value="Chromosome"/>
</dbReference>
<feature type="transmembrane region" description="Helical" evidence="1">
    <location>
        <begin position="168"/>
        <end position="192"/>
    </location>
</feature>
<dbReference type="KEGG" id="msil:METEAL_19990"/>
<evidence type="ECO:0000259" key="2">
    <source>
        <dbReference type="PROSITE" id="PS50112"/>
    </source>
</evidence>
<feature type="transmembrane region" description="Helical" evidence="1">
    <location>
        <begin position="111"/>
        <end position="132"/>
    </location>
</feature>
<evidence type="ECO:0000256" key="1">
    <source>
        <dbReference type="SAM" id="Phobius"/>
    </source>
</evidence>
<feature type="transmembrane region" description="Helical" evidence="1">
    <location>
        <begin position="6"/>
        <end position="23"/>
    </location>
</feature>
<evidence type="ECO:0000313" key="3">
    <source>
        <dbReference type="EMBL" id="BDU72825.1"/>
    </source>
</evidence>
<keyword evidence="1" id="KW-0472">Membrane</keyword>
<organism evidence="3 4">
    <name type="scientific">Mesoterricola silvestris</name>
    <dbReference type="NCBI Taxonomy" id="2927979"/>
    <lineage>
        <taxon>Bacteria</taxon>
        <taxon>Pseudomonadati</taxon>
        <taxon>Acidobacteriota</taxon>
        <taxon>Holophagae</taxon>
        <taxon>Holophagales</taxon>
        <taxon>Holophagaceae</taxon>
        <taxon>Mesoterricola</taxon>
    </lineage>
</organism>
<dbReference type="Gene3D" id="3.30.450.20">
    <property type="entry name" value="PAS domain"/>
    <property type="match status" value="1"/>
</dbReference>
<feature type="domain" description="PAS" evidence="2">
    <location>
        <begin position="220"/>
        <end position="263"/>
    </location>
</feature>
<gene>
    <name evidence="3" type="ORF">METEAL_19990</name>
</gene>
<feature type="transmembrane region" description="Helical" evidence="1">
    <location>
        <begin position="144"/>
        <end position="162"/>
    </location>
</feature>
<accession>A0AA48GRD3</accession>
<protein>
    <recommendedName>
        <fullName evidence="2">PAS domain-containing protein</fullName>
    </recommendedName>
</protein>
<name>A0AA48GRD3_9BACT</name>
<dbReference type="PROSITE" id="PS50112">
    <property type="entry name" value="PAS"/>
    <property type="match status" value="1"/>
</dbReference>
<sequence>MRSQDLLLALLLAVPPWVGFLTYRWKGRVGISYGYFLGGILAILAIPWPALGTRGLPSAHLGGALLGFTLFLQANRDGRNGVRRLAVGVGGSTLFAWVLGNLLGMDMRSVLAFWGTAILEGSLWLLLSDLGYRLTKGRWLSIRMPAAGGAAFLTATAIYHLFTLGVPPLSWAASLLAGILLGLVALHQLVWLRDQGIWVEGRGDGFRTALSALEGDRPPEGPTLAYAIEARQPMFLVNEKGMLLETNTAFSRLVGLPRHQMKGFLVQDLFQGTEIPTWDSLRADLLQDSRAQATATLVRRNSSFQTVRLEAVAFDRNIALVWIADTGPGSLALRGEGVVPRYSPALPARNGAPHRLPAVPALEAMLPRIQRMLPEGITAALRLEPVTLLLEEEPLRRAATQMLLHGRQGLREGTLTLTLSATALAGRPWAQLGLERSGPAAGGEGDFLGLGWLHKTVQECSGILELDQDDRGFLTPRALLPCLPAEAEAAPGLLSGRNLWILHRDPAIRADLAAAVSEAGGAPVALGQLRDLLKASRRGTLPDVLVLERTPALERWQGRLCALAGRNIPALLLDDGRPLPQGERAPRRLVLLERPFPGPDFIACILALLQ</sequence>
<keyword evidence="1" id="KW-0812">Transmembrane</keyword>
<keyword evidence="4" id="KW-1185">Reference proteome</keyword>
<proteinExistence type="predicted"/>
<evidence type="ECO:0000313" key="4">
    <source>
        <dbReference type="Proteomes" id="UP001238179"/>
    </source>
</evidence>
<reference evidence="4" key="1">
    <citation type="journal article" date="2023" name="Int. J. Syst. Evol. Microbiol.">
        <title>Mesoterricola silvestris gen. nov., sp. nov., Mesoterricola sediminis sp. nov., Geothrix oryzae sp. nov., Geothrix edaphica sp. nov., Geothrix rubra sp. nov., and Geothrix limicola sp. nov., six novel members of Acidobacteriota isolated from soils.</title>
        <authorList>
            <person name="Itoh H."/>
            <person name="Sugisawa Y."/>
            <person name="Mise K."/>
            <person name="Xu Z."/>
            <person name="Kuniyasu M."/>
            <person name="Ushijima N."/>
            <person name="Kawano K."/>
            <person name="Kobayashi E."/>
            <person name="Shiratori Y."/>
            <person name="Masuda Y."/>
            <person name="Senoo K."/>
        </authorList>
    </citation>
    <scope>NUCLEOTIDE SEQUENCE [LARGE SCALE GENOMIC DNA]</scope>
    <source>
        <strain evidence="4">W79</strain>
    </source>
</reference>
<feature type="transmembrane region" description="Helical" evidence="1">
    <location>
        <begin position="85"/>
        <end position="105"/>
    </location>
</feature>
<dbReference type="AlphaFoldDB" id="A0AA48GRD3"/>
<dbReference type="RefSeq" id="WP_316415737.1">
    <property type="nucleotide sequence ID" value="NZ_AP027080.1"/>
</dbReference>
<dbReference type="SUPFAM" id="SSF55785">
    <property type="entry name" value="PYP-like sensor domain (PAS domain)"/>
    <property type="match status" value="1"/>
</dbReference>
<dbReference type="InterPro" id="IPR035965">
    <property type="entry name" value="PAS-like_dom_sf"/>
</dbReference>
<dbReference type="EMBL" id="AP027080">
    <property type="protein sequence ID" value="BDU72825.1"/>
    <property type="molecule type" value="Genomic_DNA"/>
</dbReference>
<dbReference type="InterPro" id="IPR000014">
    <property type="entry name" value="PAS"/>
</dbReference>
<feature type="transmembrane region" description="Helical" evidence="1">
    <location>
        <begin position="30"/>
        <end position="50"/>
    </location>
</feature>
<keyword evidence="1" id="KW-1133">Transmembrane helix</keyword>